<feature type="compositionally biased region" description="Low complexity" evidence="1">
    <location>
        <begin position="600"/>
        <end position="609"/>
    </location>
</feature>
<evidence type="ECO:0000259" key="2">
    <source>
        <dbReference type="PROSITE" id="PS50190"/>
    </source>
</evidence>
<dbReference type="InterPro" id="IPR023394">
    <property type="entry name" value="Sec7_C_sf"/>
</dbReference>
<dbReference type="Pfam" id="PF15410">
    <property type="entry name" value="PH_9"/>
    <property type="match status" value="1"/>
</dbReference>
<feature type="compositionally biased region" description="Low complexity" evidence="1">
    <location>
        <begin position="78"/>
        <end position="95"/>
    </location>
</feature>
<feature type="region of interest" description="Disordered" evidence="1">
    <location>
        <begin position="1212"/>
        <end position="1270"/>
    </location>
</feature>
<dbReference type="Gene3D" id="1.10.1000.11">
    <property type="entry name" value="Arf Nucleotide-binding Site Opener,domain 2"/>
    <property type="match status" value="1"/>
</dbReference>
<feature type="compositionally biased region" description="Acidic residues" evidence="1">
    <location>
        <begin position="1725"/>
        <end position="1736"/>
    </location>
</feature>
<feature type="compositionally biased region" description="Acidic residues" evidence="1">
    <location>
        <begin position="21"/>
        <end position="32"/>
    </location>
</feature>
<accession>A0AAD9S167</accession>
<feature type="region of interest" description="Disordered" evidence="1">
    <location>
        <begin position="292"/>
        <end position="386"/>
    </location>
</feature>
<dbReference type="PANTHER" id="PTHR10663">
    <property type="entry name" value="GUANYL-NUCLEOTIDE EXCHANGE FACTOR"/>
    <property type="match status" value="1"/>
</dbReference>
<feature type="compositionally biased region" description="Basic and acidic residues" evidence="1">
    <location>
        <begin position="173"/>
        <end position="182"/>
    </location>
</feature>
<dbReference type="SUPFAM" id="SSF48425">
    <property type="entry name" value="Sec7 domain"/>
    <property type="match status" value="1"/>
</dbReference>
<feature type="compositionally biased region" description="Polar residues" evidence="1">
    <location>
        <begin position="310"/>
        <end position="341"/>
    </location>
</feature>
<feature type="compositionally biased region" description="Low complexity" evidence="1">
    <location>
        <begin position="424"/>
        <end position="438"/>
    </location>
</feature>
<gene>
    <name evidence="3" type="ORF">N8I77_013301</name>
</gene>
<dbReference type="InterPro" id="IPR000904">
    <property type="entry name" value="Sec7_dom"/>
</dbReference>
<dbReference type="Proteomes" id="UP001265746">
    <property type="component" value="Unassembled WGS sequence"/>
</dbReference>
<protein>
    <recommendedName>
        <fullName evidence="2">SEC7 domain-containing protein</fullName>
    </recommendedName>
</protein>
<sequence>MHQMHHQMHQMHHPHSHPDPDYDYEYDLDPEPEPPRRKSHRRRPELNINTIISASASDPPGLTTPLSPPPPPQLPYKSSSRSLRSSAAAAAASSSTTVTIAADPTSPYSYSSSSRRHPPVSSKGKQAAANHRYAASSSSSPPSAKFPAQAYGAYERDARHADPESGTYDPDFDWAKNNHRGFETFLDPLSPDDMSNKENDFPAEYDRDRDHHTTASTPPSRPQPRPRDSHDLSLSPRNVTRDSLLGNMLLSLDQFSMGQMNCAQGGGAQRTMSGFAEESNYYDDDAPVAAATSRTMTSTSRAPRRGHGHSYSSDYEDNSSTLSRGQRSNSSSTGFQSNLGRINSMREMSSHRNTNGAPGSRPLHSRGGRGSKSSSTNSIDTGGGGYAQVLGSQRWAHGLGSKRSSSFELARRPSFGVQADQHQQHYQQQQQQQQQQNQRRPWQLELSDSFAGDDYDAAPTPTVPVGPRRLPNMPSMPSFHRAEPMGEPLSPVRSINLERKRSNKSSRSTNTSRQGQSRFNHRDAPPVPTPAPQPASVPTPELDAAPAPHVGYEKAKEPVHQPAPNSVPQPKEKPGFFKRMFGGGSKNSVVAALDQSANSSVVSNSSNNSTPLTSAMGSNNSNQVSSSQQKSGSNPPSRGSQNHSSHGLQKKPSSFFRRRKKSVSVADAELPRVPPLLAAPTISPVQLPPAPSQRLEVLTPRAQPSPVTSLRKAMDPYLTHSGSSSGLATPRQPPDDLSPVHLSEAGTNNRAMDRTVRSFSPDYEPDPMATIRSVPSESRGRDAGASAGEAQRRTTTPLGEEPPRPLYNYERTGSFLHDNSESEESPPRVRKPDPQLVANGHPRSPNDVGRASLAPLQTNQPMSSTSLNTTRDKKMDRLTQDSLSTIKSERHTSLQLPIEGALADPKLNTRASAASIPSLMVEDSEPNSKVTTPKPDNPLDEPFFVVGDPTEDDRAKAQKIYDGNEEFIPKDKAASWMGEEGLIRQRVLQAYMDLYDFKSRNIVTSLRDVCNRLILRAETQQVDRILVAFSSRWCNCNPNHGFKSTDVIHTICYSIMLLNTDLHMADIEQKMTRSQFIKNTMTTIIQALGESVPEMFNKRGSVLPGKGLNLDDGDGHVEHERSSFRNSFVKFPMRAGSALGDAPTELDDCGPLVKAPFEGSLKAWESQMEQVLKDTYASIRDERLPLFGAEQPPQEQQPSGGLSVIGMLKRSPSVLSKAPSENPSTRGRVPDSMRASNSRWSSKSRSRPRGFGSAGFSSSRTSFDDGQSMWSPVESNATWSRASLGRTQTSMSMDSFGSHFTRGGGYQQSIGFANALSQAIIREDPVGSVQSLVSDELKPTQLLDDESLELAGPPWVKEGMVVHKHHLDGVDKKAKERNWSEVFAVIQKGTISIFSFTPNKSTARRGRNAQNIKKGAVVGGGNWQENATSLGSWSLRLALASTLPPPGYSKQRPHVWALSLPTGAVHLFHVGTPEICKEFVTTANYWSARLSTHPLIGGVSNMEYGWSDSIINNALVTAINENTGSTTAGSTAGRQRSNSAVGRSSMHSRGSSFRSVGSFDFGSSSIRGDSSNKLPGDRITISEWMPPTQSMRPSNSPEKEQLETLLKYVKSIEDELQQHNSLRSPMLLAFSPRGPNVQKAMANWERKSSYLLREIVKFRTYVDCLQHAEVRKAEIWREREVARRAARGSLDLEDDANDVDGHRISRRDWDDGGSDRGHPDSIYEMGDEPVMEEGDQDATLRART</sequence>
<feature type="domain" description="SEC7" evidence="2">
    <location>
        <begin position="923"/>
        <end position="1094"/>
    </location>
</feature>
<feature type="compositionally biased region" description="Low complexity" evidence="1">
    <location>
        <begin position="617"/>
        <end position="637"/>
    </location>
</feature>
<feature type="compositionally biased region" description="Basic residues" evidence="1">
    <location>
        <begin position="1"/>
        <end position="15"/>
    </location>
</feature>
<evidence type="ECO:0000313" key="3">
    <source>
        <dbReference type="EMBL" id="KAK2596410.1"/>
    </source>
</evidence>
<feature type="compositionally biased region" description="Basic and acidic residues" evidence="1">
    <location>
        <begin position="194"/>
        <end position="213"/>
    </location>
</feature>
<dbReference type="PROSITE" id="PS50190">
    <property type="entry name" value="SEC7"/>
    <property type="match status" value="1"/>
</dbReference>
<feature type="region of interest" description="Disordered" evidence="1">
    <location>
        <begin position="416"/>
        <end position="580"/>
    </location>
</feature>
<dbReference type="SUPFAM" id="SSF50729">
    <property type="entry name" value="PH domain-like"/>
    <property type="match status" value="1"/>
</dbReference>
<feature type="compositionally biased region" description="Low complexity" evidence="1">
    <location>
        <begin position="1232"/>
        <end position="1241"/>
    </location>
</feature>
<feature type="compositionally biased region" description="Low complexity" evidence="1">
    <location>
        <begin position="1524"/>
        <end position="1533"/>
    </location>
</feature>
<evidence type="ECO:0000313" key="4">
    <source>
        <dbReference type="Proteomes" id="UP001265746"/>
    </source>
</evidence>
<feature type="compositionally biased region" description="Polar residues" evidence="1">
    <location>
        <begin position="47"/>
        <end position="56"/>
    </location>
</feature>
<organism evidence="3 4">
    <name type="scientific">Phomopsis amygdali</name>
    <name type="common">Fusicoccum amygdali</name>
    <dbReference type="NCBI Taxonomy" id="1214568"/>
    <lineage>
        <taxon>Eukaryota</taxon>
        <taxon>Fungi</taxon>
        <taxon>Dikarya</taxon>
        <taxon>Ascomycota</taxon>
        <taxon>Pezizomycotina</taxon>
        <taxon>Sordariomycetes</taxon>
        <taxon>Sordariomycetidae</taxon>
        <taxon>Diaporthales</taxon>
        <taxon>Diaporthaceae</taxon>
        <taxon>Diaporthe</taxon>
    </lineage>
</organism>
<comment type="caution">
    <text evidence="3">The sequence shown here is derived from an EMBL/GenBank/DDBJ whole genome shotgun (WGS) entry which is preliminary data.</text>
</comment>
<dbReference type="InterPro" id="IPR035999">
    <property type="entry name" value="Sec7_dom_sf"/>
</dbReference>
<feature type="region of interest" description="Disordered" evidence="1">
    <location>
        <begin position="1524"/>
        <end position="1552"/>
    </location>
</feature>
<dbReference type="EMBL" id="JAUJFL010000011">
    <property type="protein sequence ID" value="KAK2596410.1"/>
    <property type="molecule type" value="Genomic_DNA"/>
</dbReference>
<feature type="region of interest" description="Disordered" evidence="1">
    <location>
        <begin position="1693"/>
        <end position="1744"/>
    </location>
</feature>
<dbReference type="GO" id="GO:0032012">
    <property type="term" value="P:regulation of ARF protein signal transduction"/>
    <property type="evidence" value="ECO:0007669"/>
    <property type="project" value="InterPro"/>
</dbReference>
<feature type="compositionally biased region" description="Low complexity" evidence="1">
    <location>
        <begin position="1543"/>
        <end position="1552"/>
    </location>
</feature>
<feature type="compositionally biased region" description="Low complexity" evidence="1">
    <location>
        <begin position="1249"/>
        <end position="1261"/>
    </location>
</feature>
<evidence type="ECO:0000256" key="1">
    <source>
        <dbReference type="SAM" id="MobiDB-lite"/>
    </source>
</evidence>
<dbReference type="PANTHER" id="PTHR10663:SF373">
    <property type="entry name" value="PH AND SEC7 DOMAIN-CONTAINING PROTEIN C11E3.11C"/>
    <property type="match status" value="1"/>
</dbReference>
<dbReference type="InterPro" id="IPR011993">
    <property type="entry name" value="PH-like_dom_sf"/>
</dbReference>
<feature type="region of interest" description="Disordered" evidence="1">
    <location>
        <begin position="915"/>
        <end position="948"/>
    </location>
</feature>
<dbReference type="GO" id="GO:0005085">
    <property type="term" value="F:guanyl-nucleotide exchange factor activity"/>
    <property type="evidence" value="ECO:0007669"/>
    <property type="project" value="InterPro"/>
</dbReference>
<feature type="compositionally biased region" description="Basic and acidic residues" evidence="1">
    <location>
        <begin position="154"/>
        <end position="163"/>
    </location>
</feature>
<proteinExistence type="predicted"/>
<dbReference type="SMART" id="SM00222">
    <property type="entry name" value="Sec7"/>
    <property type="match status" value="1"/>
</dbReference>
<feature type="compositionally biased region" description="Low complexity" evidence="1">
    <location>
        <begin position="292"/>
        <end position="301"/>
    </location>
</feature>
<dbReference type="InterPro" id="IPR041681">
    <property type="entry name" value="PH_9"/>
</dbReference>
<name>A0AAD9S167_PHOAM</name>
<feature type="region of interest" description="Disordered" evidence="1">
    <location>
        <begin position="600"/>
        <end position="877"/>
    </location>
</feature>
<feature type="compositionally biased region" description="Polar residues" evidence="1">
    <location>
        <begin position="638"/>
        <end position="647"/>
    </location>
</feature>
<feature type="compositionally biased region" description="Pro residues" evidence="1">
    <location>
        <begin position="525"/>
        <end position="537"/>
    </location>
</feature>
<reference evidence="3" key="1">
    <citation type="submission" date="2023-06" db="EMBL/GenBank/DDBJ databases">
        <authorList>
            <person name="Noh H."/>
        </authorList>
    </citation>
    <scope>NUCLEOTIDE SEQUENCE</scope>
    <source>
        <strain evidence="3">DUCC20226</strain>
    </source>
</reference>
<feature type="compositionally biased region" description="Polar residues" evidence="1">
    <location>
        <begin position="855"/>
        <end position="869"/>
    </location>
</feature>
<feature type="compositionally biased region" description="Basic and acidic residues" evidence="1">
    <location>
        <begin position="1699"/>
        <end position="1721"/>
    </location>
</feature>
<dbReference type="Gene3D" id="2.30.29.30">
    <property type="entry name" value="Pleckstrin-homology domain (PH domain)/Phosphotyrosine-binding domain (PTB)"/>
    <property type="match status" value="1"/>
</dbReference>
<keyword evidence="4" id="KW-1185">Reference proteome</keyword>
<dbReference type="Pfam" id="PF01369">
    <property type="entry name" value="Sec7"/>
    <property type="match status" value="1"/>
</dbReference>
<feature type="compositionally biased region" description="Low complexity" evidence="1">
    <location>
        <begin position="104"/>
        <end position="150"/>
    </location>
</feature>
<feature type="region of interest" description="Disordered" evidence="1">
    <location>
        <begin position="1"/>
        <end position="238"/>
    </location>
</feature>